<keyword evidence="3" id="KW-0507">mRNA processing</keyword>
<dbReference type="GO" id="GO:0006397">
    <property type="term" value="P:mRNA processing"/>
    <property type="evidence" value="ECO:0007669"/>
    <property type="project" value="UniProtKB-KW"/>
</dbReference>
<proteinExistence type="inferred from homology"/>
<evidence type="ECO:0000256" key="8">
    <source>
        <dbReference type="SAM" id="MobiDB-lite"/>
    </source>
</evidence>
<dbReference type="PANTHER" id="PTHR20957">
    <property type="entry name" value="RNA-BINDING PROTEIN 48"/>
    <property type="match status" value="1"/>
</dbReference>
<keyword evidence="10" id="KW-1185">Reference proteome</keyword>
<dbReference type="AlphaFoldDB" id="A0A835G4U3"/>
<evidence type="ECO:0000313" key="10">
    <source>
        <dbReference type="Proteomes" id="UP000648187"/>
    </source>
</evidence>
<evidence type="ECO:0000256" key="2">
    <source>
        <dbReference type="ARBA" id="ARBA00015189"/>
    </source>
</evidence>
<organism evidence="9 10">
    <name type="scientific">Spodoptera exigua</name>
    <name type="common">Beet armyworm</name>
    <name type="synonym">Noctua fulgens</name>
    <dbReference type="NCBI Taxonomy" id="7107"/>
    <lineage>
        <taxon>Eukaryota</taxon>
        <taxon>Metazoa</taxon>
        <taxon>Ecdysozoa</taxon>
        <taxon>Arthropoda</taxon>
        <taxon>Hexapoda</taxon>
        <taxon>Insecta</taxon>
        <taxon>Pterygota</taxon>
        <taxon>Neoptera</taxon>
        <taxon>Endopterygota</taxon>
        <taxon>Lepidoptera</taxon>
        <taxon>Glossata</taxon>
        <taxon>Ditrysia</taxon>
        <taxon>Noctuoidea</taxon>
        <taxon>Noctuidae</taxon>
        <taxon>Amphipyrinae</taxon>
        <taxon>Spodoptera</taxon>
    </lineage>
</organism>
<feature type="region of interest" description="Disordered" evidence="8">
    <location>
        <begin position="1"/>
        <end position="20"/>
    </location>
</feature>
<evidence type="ECO:0000256" key="5">
    <source>
        <dbReference type="ARBA" id="ARBA00022884"/>
    </source>
</evidence>
<comment type="caution">
    <text evidence="9">The sequence shown here is derived from an EMBL/GenBank/DDBJ whole genome shotgun (WGS) entry which is preliminary data.</text>
</comment>
<dbReference type="SUPFAM" id="SSF54928">
    <property type="entry name" value="RNA-binding domain, RBD"/>
    <property type="match status" value="1"/>
</dbReference>
<evidence type="ECO:0000256" key="7">
    <source>
        <dbReference type="ARBA" id="ARBA00035004"/>
    </source>
</evidence>
<dbReference type="GO" id="GO:0003723">
    <property type="term" value="F:RNA binding"/>
    <property type="evidence" value="ECO:0007669"/>
    <property type="project" value="UniProtKB-KW"/>
</dbReference>
<reference evidence="9" key="1">
    <citation type="submission" date="2020-08" db="EMBL/GenBank/DDBJ databases">
        <title>Spodoptera exigua strain:BAW_Kor-Di-RS1 Genome sequencing and assembly.</title>
        <authorList>
            <person name="Kim J."/>
            <person name="Nam H.Y."/>
            <person name="Kwon M."/>
            <person name="Choi J.H."/>
            <person name="Cho S.R."/>
            <person name="Kim G.-H."/>
        </authorList>
    </citation>
    <scope>NUCLEOTIDE SEQUENCE</scope>
    <source>
        <strain evidence="9">BAW_Kor-Di-RS1</strain>
        <tissue evidence="9">Whole-body</tissue>
    </source>
</reference>
<dbReference type="GO" id="GO:0005654">
    <property type="term" value="C:nucleoplasm"/>
    <property type="evidence" value="ECO:0007669"/>
    <property type="project" value="TreeGrafter"/>
</dbReference>
<sequence>MEKQVIMSEDSKEVELPPHHEQQTLCATRLPYRQGRKLTAVKAYSINNESKHLLVFGVPALNLRQETKALFSRFGRLQFNLTKYPAEQFTETYHANFDDIQSARIAKKKLDAKNYYGGNLHISYAPEFETLEETRLKLLLRKQNILGRLRNLDKATATVTTEAKIMPEASEKETQDIVHKEKVFMGDLNVICDQNNSSKRKVTDYKMVKHCKLKKSKMFDRKLVSVTQNTGVVNTESENPATVSDKMESVKENPCEVVDCTSVETEVVTNINDSLNYNNFGKEIIRDVPQKPVNKIRFMLNKKDVL</sequence>
<evidence type="ECO:0000256" key="3">
    <source>
        <dbReference type="ARBA" id="ARBA00022664"/>
    </source>
</evidence>
<evidence type="ECO:0000256" key="6">
    <source>
        <dbReference type="ARBA" id="ARBA00023187"/>
    </source>
</evidence>
<accession>A0A835G4U3</accession>
<dbReference type="InterPro" id="IPR035979">
    <property type="entry name" value="RBD_domain_sf"/>
</dbReference>
<keyword evidence="6" id="KW-0508">mRNA splicing</keyword>
<protein>
    <recommendedName>
        <fullName evidence="2">RNA-binding protein 48</fullName>
    </recommendedName>
</protein>
<comment type="similarity">
    <text evidence="1">Belongs to the RBM48 family.</text>
</comment>
<dbReference type="EMBL" id="JACKWZ010000367">
    <property type="protein sequence ID" value="KAF9408703.1"/>
    <property type="molecule type" value="Genomic_DNA"/>
</dbReference>
<dbReference type="GO" id="GO:0008380">
    <property type="term" value="P:RNA splicing"/>
    <property type="evidence" value="ECO:0007669"/>
    <property type="project" value="UniProtKB-KW"/>
</dbReference>
<dbReference type="PANTHER" id="PTHR20957:SF0">
    <property type="entry name" value="RNA-BINDING PROTEIN 48"/>
    <property type="match status" value="1"/>
</dbReference>
<keyword evidence="5" id="KW-0694">RNA-binding</keyword>
<evidence type="ECO:0000256" key="1">
    <source>
        <dbReference type="ARBA" id="ARBA00006938"/>
    </source>
</evidence>
<dbReference type="GO" id="GO:0005681">
    <property type="term" value="C:spliceosomal complex"/>
    <property type="evidence" value="ECO:0007669"/>
    <property type="project" value="UniProtKB-KW"/>
</dbReference>
<keyword evidence="4" id="KW-0747">Spliceosome</keyword>
<gene>
    <name evidence="9" type="ORF">HW555_011701</name>
</gene>
<evidence type="ECO:0000256" key="4">
    <source>
        <dbReference type="ARBA" id="ARBA00022728"/>
    </source>
</evidence>
<comment type="function">
    <text evidence="7">As a component of the minor spliceosome, involved in the splicing of U12-type introns in pre-mRNAs.</text>
</comment>
<dbReference type="Proteomes" id="UP000648187">
    <property type="component" value="Unassembled WGS sequence"/>
</dbReference>
<name>A0A835G4U3_SPOEX</name>
<dbReference type="InterPro" id="IPR039599">
    <property type="entry name" value="RBM48"/>
</dbReference>
<dbReference type="CDD" id="cd12442">
    <property type="entry name" value="RRM_RBM48"/>
    <property type="match status" value="1"/>
</dbReference>
<evidence type="ECO:0000313" key="9">
    <source>
        <dbReference type="EMBL" id="KAF9408703.1"/>
    </source>
</evidence>
<dbReference type="InterPro" id="IPR034264">
    <property type="entry name" value="RBM48_RRM"/>
</dbReference>